<evidence type="ECO:0000259" key="4">
    <source>
        <dbReference type="PROSITE" id="PS50041"/>
    </source>
</evidence>
<dbReference type="InterPro" id="IPR016186">
    <property type="entry name" value="C-type_lectin-like/link_sf"/>
</dbReference>
<dbReference type="SMART" id="SM00034">
    <property type="entry name" value="CLECT"/>
    <property type="match status" value="1"/>
</dbReference>
<dbReference type="CDD" id="cd03590">
    <property type="entry name" value="CLECT_DC-SIGN_like"/>
    <property type="match status" value="1"/>
</dbReference>
<dbReference type="OrthoDB" id="538816at2759"/>
<evidence type="ECO:0000256" key="3">
    <source>
        <dbReference type="SAM" id="Phobius"/>
    </source>
</evidence>
<dbReference type="InterPro" id="IPR050111">
    <property type="entry name" value="C-type_lectin/snaclec_domain"/>
</dbReference>
<keyword evidence="3" id="KW-0472">Membrane</keyword>
<dbReference type="RefSeq" id="XP_029316937.1">
    <property type="nucleotide sequence ID" value="XM_029461077.1"/>
</dbReference>
<evidence type="ECO:0000313" key="6">
    <source>
        <dbReference type="RefSeq" id="XP_029316937.1"/>
    </source>
</evidence>
<dbReference type="Proteomes" id="UP000504630">
    <property type="component" value="Chromosome 22"/>
</dbReference>
<evidence type="ECO:0000313" key="5">
    <source>
        <dbReference type="Proteomes" id="UP000504630"/>
    </source>
</evidence>
<dbReference type="InterPro" id="IPR033989">
    <property type="entry name" value="CD209-like_CTLD"/>
</dbReference>
<dbReference type="Pfam" id="PF00059">
    <property type="entry name" value="Lectin_C"/>
    <property type="match status" value="1"/>
</dbReference>
<organism evidence="5 6">
    <name type="scientific">Cottoperca gobio</name>
    <name type="common">Frogmouth</name>
    <name type="synonym">Aphritis gobio</name>
    <dbReference type="NCBI Taxonomy" id="56716"/>
    <lineage>
        <taxon>Eukaryota</taxon>
        <taxon>Metazoa</taxon>
        <taxon>Chordata</taxon>
        <taxon>Craniata</taxon>
        <taxon>Vertebrata</taxon>
        <taxon>Euteleostomi</taxon>
        <taxon>Actinopterygii</taxon>
        <taxon>Neopterygii</taxon>
        <taxon>Teleostei</taxon>
        <taxon>Neoteleostei</taxon>
        <taxon>Acanthomorphata</taxon>
        <taxon>Eupercaria</taxon>
        <taxon>Perciformes</taxon>
        <taxon>Notothenioidei</taxon>
        <taxon>Bovichtidae</taxon>
        <taxon>Cottoperca</taxon>
    </lineage>
</organism>
<dbReference type="PANTHER" id="PTHR22803">
    <property type="entry name" value="MANNOSE, PHOSPHOLIPASE, LECTIN RECEPTOR RELATED"/>
    <property type="match status" value="1"/>
</dbReference>
<dbReference type="AlphaFoldDB" id="A0A6J2S5D2"/>
<keyword evidence="5" id="KW-1185">Reference proteome</keyword>
<dbReference type="SUPFAM" id="SSF56436">
    <property type="entry name" value="C-type lectin-like"/>
    <property type="match status" value="1"/>
</dbReference>
<proteinExistence type="predicted"/>
<dbReference type="PROSITE" id="PS50041">
    <property type="entry name" value="C_TYPE_LECTIN_2"/>
    <property type="match status" value="1"/>
</dbReference>
<feature type="coiled-coil region" evidence="2">
    <location>
        <begin position="74"/>
        <end position="109"/>
    </location>
</feature>
<gene>
    <name evidence="6" type="primary">LOC115027626</name>
</gene>
<reference evidence="6" key="1">
    <citation type="submission" date="2025-08" db="UniProtKB">
        <authorList>
            <consortium name="RefSeq"/>
        </authorList>
    </citation>
    <scope>IDENTIFICATION</scope>
</reference>
<name>A0A6J2S5D2_COTGO</name>
<dbReference type="InterPro" id="IPR001304">
    <property type="entry name" value="C-type_lectin-like"/>
</dbReference>
<feature type="domain" description="C-type lectin" evidence="4">
    <location>
        <begin position="151"/>
        <end position="269"/>
    </location>
</feature>
<protein>
    <submittedName>
        <fullName evidence="6">CD209 antigen-like</fullName>
    </submittedName>
</protein>
<dbReference type="KEGG" id="cgob:115027626"/>
<dbReference type="InParanoid" id="A0A6J2S5D2"/>
<keyword evidence="2" id="KW-0175">Coiled coil</keyword>
<evidence type="ECO:0000256" key="1">
    <source>
        <dbReference type="ARBA" id="ARBA00022734"/>
    </source>
</evidence>
<dbReference type="Gene3D" id="3.10.100.10">
    <property type="entry name" value="Mannose-Binding Protein A, subunit A"/>
    <property type="match status" value="1"/>
</dbReference>
<keyword evidence="3" id="KW-1133">Transmembrane helix</keyword>
<accession>A0A6J2S5D2</accession>
<sequence>MISNNTGNNGSMCTVRVGSRSLPLYPLVIVCLGLLNTCLMLTAVVIGIYCGKLSEESAPDQITAQVLIIEVKQLQIMLTEASKAQEEFQQALETELRSHQHLKLQLEQNKTIVDGVHRKIEALQVDQATLKSDSSDIRESCGRCLSGWLLFNTSCYFFSFTESSTVKKSWPDSRADCIRRGADLLVIDNLDEQKYVSGTIENMRGSRNNWWENGFWIGLTDTEIEGKWVWINNVTEVEQRYWIDGEPNEFGHLGEDCGVIVYTSDNPWKTRFDANCLQRYKHWICEMTSS</sequence>
<dbReference type="GeneID" id="115027626"/>
<keyword evidence="1" id="KW-0430">Lectin</keyword>
<evidence type="ECO:0000256" key="2">
    <source>
        <dbReference type="SAM" id="Coils"/>
    </source>
</evidence>
<feature type="transmembrane region" description="Helical" evidence="3">
    <location>
        <begin position="24"/>
        <end position="49"/>
    </location>
</feature>
<keyword evidence="3" id="KW-0812">Transmembrane</keyword>
<dbReference type="InterPro" id="IPR016187">
    <property type="entry name" value="CTDL_fold"/>
</dbReference>
<dbReference type="GO" id="GO:0030246">
    <property type="term" value="F:carbohydrate binding"/>
    <property type="evidence" value="ECO:0007669"/>
    <property type="project" value="UniProtKB-KW"/>
</dbReference>